<proteinExistence type="predicted"/>
<organism evidence="1 2">
    <name type="scientific">Humicola insolens</name>
    <name type="common">Soft-rot fungus</name>
    <dbReference type="NCBI Taxonomy" id="85995"/>
    <lineage>
        <taxon>Eukaryota</taxon>
        <taxon>Fungi</taxon>
        <taxon>Dikarya</taxon>
        <taxon>Ascomycota</taxon>
        <taxon>Pezizomycotina</taxon>
        <taxon>Sordariomycetes</taxon>
        <taxon>Sordariomycetidae</taxon>
        <taxon>Sordariales</taxon>
        <taxon>Chaetomiaceae</taxon>
        <taxon>Mycothermus</taxon>
    </lineage>
</organism>
<reference evidence="1 2" key="1">
    <citation type="journal article" date="2024" name="Commun. Biol.">
        <title>Comparative genomic analysis of thermophilic fungi reveals convergent evolutionary adaptations and gene losses.</title>
        <authorList>
            <person name="Steindorff A.S."/>
            <person name="Aguilar-Pontes M.V."/>
            <person name="Robinson A.J."/>
            <person name="Andreopoulos B."/>
            <person name="LaButti K."/>
            <person name="Kuo A."/>
            <person name="Mondo S."/>
            <person name="Riley R."/>
            <person name="Otillar R."/>
            <person name="Haridas S."/>
            <person name="Lipzen A."/>
            <person name="Grimwood J."/>
            <person name="Schmutz J."/>
            <person name="Clum A."/>
            <person name="Reid I.D."/>
            <person name="Moisan M.C."/>
            <person name="Butler G."/>
            <person name="Nguyen T.T.M."/>
            <person name="Dewar K."/>
            <person name="Conant G."/>
            <person name="Drula E."/>
            <person name="Henrissat B."/>
            <person name="Hansel C."/>
            <person name="Singer S."/>
            <person name="Hutchinson M.I."/>
            <person name="de Vries R.P."/>
            <person name="Natvig D.O."/>
            <person name="Powell A.J."/>
            <person name="Tsang A."/>
            <person name="Grigoriev I.V."/>
        </authorList>
    </citation>
    <scope>NUCLEOTIDE SEQUENCE [LARGE SCALE GENOMIC DNA]</scope>
    <source>
        <strain evidence="1 2">CBS 620.91</strain>
    </source>
</reference>
<keyword evidence="2" id="KW-1185">Reference proteome</keyword>
<dbReference type="PANTHER" id="PTHR37015:SF1">
    <property type="entry name" value="REVERSE TRANSCRIPTASE DOMAIN-CONTAINING PROTEIN"/>
    <property type="match status" value="1"/>
</dbReference>
<sequence>MASPKSVLSQTLQNITLSKIRELESRHKVYEERKSVFLTLAHDSKGELERVECLLKAVRELYPAASRDHNLRNIERWLAQSAYDASIPESTLVEFSRRLRTMLDIQSRKFSMAHLYSRLLTEWMNQPPSENPSSSADDPDADSFEVVERQRQRLSELVDKFESVVFEPLETDEVEMCMFLDDLFQTEESRKELEKLRAKIADVSAKFWNEPAPFNPYVLTNTIKGLLTEDILSDEKHAILQDFLKNDVAKAEIADVLNMRFSDLQHWQWDAGEEGIRVMPRRGLNGKYRVWADDDILQMIFVQYIGIRLCNMLKSALKDFMRAMYWRNVPGHMAPSHADVERYRFYHNDSPSALKGVEEYRKNSYFDKFFLSQLPATDTSLFDQWNRYDDDDDGGNSAPKKSSGIKQQLLRHLTAELITHRLRGVTHDTRDDPKGPVALVQTDLQWYATGLSHSTIYAVMRYVNFDRNWIAFFKKYLEAPLNLDNAADDRPKLGPRLRKRGVPMAHSSEKFTGELVLFFMDLAVHRKTGILLYRLHDDIWLVGEPTQAAQAWSCMETFARVFGLEFNKAKTGSVYLPGAAGRHAEIAKTLPQGPVKIGFLVLDPESGKWIIDQDLVVAHVDQLKKQLSESRSVLSWVQTWNSCIGRFFSHTFGEPANCFGREHVDKVLDTYKAMLQRLFPGSDGKEGSVVEHIKQMIQTRFNVTDLPDSFIYLPEHLGGLGLRNPFVNLFLIRDEIRNPDEIIHEFLDEERSRWLAKKKAFEGVKEADLKRRLWQIYPDDDTRAKGAIKDAELTTFYSLDEFARFRERWSTLFKACWDDLTEVPETEEISLNKGVKRSLDEFLTQHDGGARVDAEKKWFLELYSRDLQEKYGGVALVDKQFLPVGVLTMMRGKKVSWNMVL</sequence>
<dbReference type="Proteomes" id="UP001583172">
    <property type="component" value="Unassembled WGS sequence"/>
</dbReference>
<dbReference type="PANTHER" id="PTHR37015">
    <property type="entry name" value="REVERSE TRANSCRIPTASE DOMAIN-CONTAINING PROTEIN"/>
    <property type="match status" value="1"/>
</dbReference>
<comment type="caution">
    <text evidence="1">The sequence shown here is derived from an EMBL/GenBank/DDBJ whole genome shotgun (WGS) entry which is preliminary data.</text>
</comment>
<dbReference type="CDD" id="cd01709">
    <property type="entry name" value="RT_like_1"/>
    <property type="match status" value="1"/>
</dbReference>
<evidence type="ECO:0000313" key="1">
    <source>
        <dbReference type="EMBL" id="KAL1835979.1"/>
    </source>
</evidence>
<dbReference type="EMBL" id="JAZGSY010000489">
    <property type="protein sequence ID" value="KAL1835979.1"/>
    <property type="molecule type" value="Genomic_DNA"/>
</dbReference>
<evidence type="ECO:0008006" key="3">
    <source>
        <dbReference type="Google" id="ProtNLM"/>
    </source>
</evidence>
<name>A0ABR3V2I2_HUMIN</name>
<accession>A0ABR3V2I2</accession>
<protein>
    <recommendedName>
        <fullName evidence="3">Reverse transcriptase</fullName>
    </recommendedName>
</protein>
<gene>
    <name evidence="1" type="ORF">VTJ49DRAFT_5745</name>
</gene>
<evidence type="ECO:0000313" key="2">
    <source>
        <dbReference type="Proteomes" id="UP001583172"/>
    </source>
</evidence>